<reference evidence="4 5" key="1">
    <citation type="submission" date="2019-12" db="EMBL/GenBank/DDBJ databases">
        <title>Genomic-based taxomic classification of the family Erythrobacteraceae.</title>
        <authorList>
            <person name="Xu L."/>
        </authorList>
    </citation>
    <scope>NUCLEOTIDE SEQUENCE [LARGE SCALE GENOMIC DNA]</scope>
    <source>
        <strain evidence="4 5">JCM 17802</strain>
    </source>
</reference>
<evidence type="ECO:0000259" key="3">
    <source>
        <dbReference type="Pfam" id="PF13354"/>
    </source>
</evidence>
<dbReference type="GO" id="GO:0046677">
    <property type="term" value="P:response to antibiotic"/>
    <property type="evidence" value="ECO:0007669"/>
    <property type="project" value="InterPro"/>
</dbReference>
<dbReference type="SUPFAM" id="SSF56601">
    <property type="entry name" value="beta-lactamase/transpeptidase-like"/>
    <property type="match status" value="1"/>
</dbReference>
<proteinExistence type="predicted"/>
<gene>
    <name evidence="4" type="ORF">GRI36_09000</name>
</gene>
<sequence>MLRRLMTATALACLTLPAATLSAQTESVAQQSGQEDASVLQARAEGVVAVLKGEANAAEVFAPSFLAEVPAERLRALASQLAGQFGTLQRLDSVTQAPDGSSIIAIRFENALAKGPISLGAAPGFLVQGLLINVVQTIDDSAEAIFTDLAALPGEVGVLFAPLEGGLDPILALNADQQFAIGSTFKLYILSALARQIEAGERKWSDVVELDRKSFPSGRMQTWPKDAPVTLHTLATMMISISDNTATDRLLRVVGREMVEAELIDSGNSSPDRTLPFLSTLEMFALKGSEPNLRKYEAASEEDQRRILADFEDDTGGDRNLITPPTFTEPLAIDTVEWFASGEDLRKLGVLLAEFEDPTAREIMAVSPAMGEPSRDKWAYVGYKGGSEPGVLNLTWLLQDKAGVWHVLAMSWNNSDATVDQTKFELLAQRILALASEE</sequence>
<evidence type="ECO:0000313" key="5">
    <source>
        <dbReference type="Proteomes" id="UP000468943"/>
    </source>
</evidence>
<dbReference type="Gene3D" id="3.40.710.10">
    <property type="entry name" value="DD-peptidase/beta-lactamase superfamily"/>
    <property type="match status" value="1"/>
</dbReference>
<name>A0A6I4SM92_9SPHN</name>
<comment type="caution">
    <text evidence="4">The sequence shown here is derived from an EMBL/GenBank/DDBJ whole genome shotgun (WGS) entry which is preliminary data.</text>
</comment>
<feature type="signal peptide" evidence="2">
    <location>
        <begin position="1"/>
        <end position="23"/>
    </location>
</feature>
<dbReference type="Pfam" id="PF13354">
    <property type="entry name" value="Beta-lactamase2"/>
    <property type="match status" value="1"/>
</dbReference>
<dbReference type="PANTHER" id="PTHR35333">
    <property type="entry name" value="BETA-LACTAMASE"/>
    <property type="match status" value="1"/>
</dbReference>
<feature type="chain" id="PRO_5026314162" evidence="2">
    <location>
        <begin position="24"/>
        <end position="438"/>
    </location>
</feature>
<dbReference type="InterPro" id="IPR000871">
    <property type="entry name" value="Beta-lactam_class-A"/>
</dbReference>
<dbReference type="InterPro" id="IPR045155">
    <property type="entry name" value="Beta-lactam_cat"/>
</dbReference>
<keyword evidence="5" id="KW-1185">Reference proteome</keyword>
<dbReference type="InterPro" id="IPR012338">
    <property type="entry name" value="Beta-lactam/transpept-like"/>
</dbReference>
<dbReference type="OrthoDB" id="108135at2"/>
<evidence type="ECO:0000256" key="2">
    <source>
        <dbReference type="SAM" id="SignalP"/>
    </source>
</evidence>
<evidence type="ECO:0000313" key="4">
    <source>
        <dbReference type="EMBL" id="MXO57021.1"/>
    </source>
</evidence>
<keyword evidence="4" id="KW-0378">Hydrolase</keyword>
<organism evidence="4 5">
    <name type="scientific">Pontixanthobacter gangjinensis</name>
    <dbReference type="NCBI Taxonomy" id="1028742"/>
    <lineage>
        <taxon>Bacteria</taxon>
        <taxon>Pseudomonadati</taxon>
        <taxon>Pseudomonadota</taxon>
        <taxon>Alphaproteobacteria</taxon>
        <taxon>Sphingomonadales</taxon>
        <taxon>Erythrobacteraceae</taxon>
        <taxon>Pontixanthobacter</taxon>
    </lineage>
</organism>
<dbReference type="EMBL" id="WTYS01000001">
    <property type="protein sequence ID" value="MXO57021.1"/>
    <property type="molecule type" value="Genomic_DNA"/>
</dbReference>
<evidence type="ECO:0000256" key="1">
    <source>
        <dbReference type="ARBA" id="ARBA00001526"/>
    </source>
</evidence>
<comment type="catalytic activity">
    <reaction evidence="1">
        <text>a beta-lactam + H2O = a substituted beta-amino acid</text>
        <dbReference type="Rhea" id="RHEA:20401"/>
        <dbReference type="ChEBI" id="CHEBI:15377"/>
        <dbReference type="ChEBI" id="CHEBI:35627"/>
        <dbReference type="ChEBI" id="CHEBI:140347"/>
        <dbReference type="EC" id="3.5.2.6"/>
    </reaction>
</comment>
<dbReference type="GO" id="GO:0030655">
    <property type="term" value="P:beta-lactam antibiotic catabolic process"/>
    <property type="evidence" value="ECO:0007669"/>
    <property type="project" value="InterPro"/>
</dbReference>
<dbReference type="PANTHER" id="PTHR35333:SF5">
    <property type="entry name" value="CONSERVED LIPOPROTEIN LPQF-RELATED"/>
    <property type="match status" value="1"/>
</dbReference>
<dbReference type="AlphaFoldDB" id="A0A6I4SM92"/>
<dbReference type="GO" id="GO:0008800">
    <property type="term" value="F:beta-lactamase activity"/>
    <property type="evidence" value="ECO:0007669"/>
    <property type="project" value="UniProtKB-EC"/>
</dbReference>
<keyword evidence="2" id="KW-0732">Signal</keyword>
<accession>A0A6I4SM92</accession>
<dbReference type="Proteomes" id="UP000468943">
    <property type="component" value="Unassembled WGS sequence"/>
</dbReference>
<dbReference type="RefSeq" id="WP_160598156.1">
    <property type="nucleotide sequence ID" value="NZ_WTYS01000001.1"/>
</dbReference>
<feature type="domain" description="Beta-lactamase class A catalytic" evidence="3">
    <location>
        <begin position="171"/>
        <end position="263"/>
    </location>
</feature>
<protein>
    <submittedName>
        <fullName evidence="4">Serine hydrolase</fullName>
    </submittedName>
</protein>